<accession>A0A0C1QII9</accession>
<feature type="transmembrane region" description="Helical" evidence="1">
    <location>
        <begin position="142"/>
        <end position="159"/>
    </location>
</feature>
<proteinExistence type="predicted"/>
<keyword evidence="1" id="KW-1133">Transmembrane helix</keyword>
<feature type="transmembrane region" description="Helical" evidence="1">
    <location>
        <begin position="68"/>
        <end position="88"/>
    </location>
</feature>
<keyword evidence="1" id="KW-0812">Transmembrane</keyword>
<organism evidence="2 3">
    <name type="scientific">Candidatus Jidaibacter acanthamoebae</name>
    <dbReference type="NCBI Taxonomy" id="86105"/>
    <lineage>
        <taxon>Bacteria</taxon>
        <taxon>Pseudomonadati</taxon>
        <taxon>Pseudomonadota</taxon>
        <taxon>Alphaproteobacteria</taxon>
        <taxon>Rickettsiales</taxon>
        <taxon>Candidatus Midichloriaceae</taxon>
        <taxon>Candidatus Jidaibacter</taxon>
    </lineage>
</organism>
<name>A0A0C1QII9_9RICK</name>
<reference evidence="2 3" key="1">
    <citation type="submission" date="2014-11" db="EMBL/GenBank/DDBJ databases">
        <title>A Rickettsiales Symbiont of Amoebae With Ancient Features.</title>
        <authorList>
            <person name="Schulz F."/>
            <person name="Martijn J."/>
            <person name="Wascher F."/>
            <person name="Kostanjsek R."/>
            <person name="Ettema T.J."/>
            <person name="Horn M."/>
        </authorList>
    </citation>
    <scope>NUCLEOTIDE SEQUENCE [LARGE SCALE GENOMIC DNA]</scope>
    <source>
        <strain evidence="2 3">UWC36</strain>
    </source>
</reference>
<comment type="caution">
    <text evidence="2">The sequence shown here is derived from an EMBL/GenBank/DDBJ whole genome shotgun (WGS) entry which is preliminary data.</text>
</comment>
<dbReference type="EMBL" id="JSWE01000096">
    <property type="protein sequence ID" value="KIE05319.1"/>
    <property type="molecule type" value="Genomic_DNA"/>
</dbReference>
<evidence type="ECO:0000313" key="3">
    <source>
        <dbReference type="Proteomes" id="UP000031258"/>
    </source>
</evidence>
<sequence>MKLKNNKLFIAVMKATEKPRKELAVYLHITFFNYIIMLLSLFFVFIVYEYFPKDIVKYYIDVKLGVPIVVQFVIGFLSAYIMLTTIILRNFRKFLGNFSSKSYIFTRPDSMLNDLKFISTWLAFTGIVNIIVKFFIQAQGVYSIIAVYLVQNLIFYWMIKKNFYNYKISRKDNF</sequence>
<evidence type="ECO:0000313" key="2">
    <source>
        <dbReference type="EMBL" id="KIE05319.1"/>
    </source>
</evidence>
<dbReference type="AlphaFoldDB" id="A0A0C1QII9"/>
<protein>
    <submittedName>
        <fullName evidence="2">Uncharacterized protein</fullName>
    </submittedName>
</protein>
<dbReference type="RefSeq" id="WP_039456381.1">
    <property type="nucleotide sequence ID" value="NZ_JSWE01000096.1"/>
</dbReference>
<feature type="transmembrane region" description="Helical" evidence="1">
    <location>
        <begin position="23"/>
        <end position="48"/>
    </location>
</feature>
<feature type="transmembrane region" description="Helical" evidence="1">
    <location>
        <begin position="117"/>
        <end position="136"/>
    </location>
</feature>
<dbReference type="OrthoDB" id="9994023at2"/>
<evidence type="ECO:0000256" key="1">
    <source>
        <dbReference type="SAM" id="Phobius"/>
    </source>
</evidence>
<gene>
    <name evidence="2" type="ORF">NF27_DT00930</name>
</gene>
<keyword evidence="3" id="KW-1185">Reference proteome</keyword>
<keyword evidence="1" id="KW-0472">Membrane</keyword>
<dbReference type="Proteomes" id="UP000031258">
    <property type="component" value="Unassembled WGS sequence"/>
</dbReference>